<proteinExistence type="predicted"/>
<evidence type="ECO:0000256" key="1">
    <source>
        <dbReference type="SAM" id="MobiDB-lite"/>
    </source>
</evidence>
<evidence type="ECO:0000313" key="2">
    <source>
        <dbReference type="EMBL" id="KAL2334575.1"/>
    </source>
</evidence>
<keyword evidence="3" id="KW-1185">Reference proteome</keyword>
<feature type="compositionally biased region" description="Polar residues" evidence="1">
    <location>
        <begin position="24"/>
        <end position="48"/>
    </location>
</feature>
<sequence>MSTCRGSRDDGAALHPRPIFASRRFSSPSLQKENSSCNPRPSTSHKTLPCDHSSSLFDLPRSLSAQEPLRLLFRCCSSARPRAVVLFRLCFSSNASSILVLLSSSSSCSLLVVSSISLGEWWTRRRLNRSGEGEMEENGVVREMVAIRDSLLKKKKELESTLENTFSRLNHSLKSNHNSMEFPSFKTVRKISRISPLAYMFWVLGYKLNEANALLQHFSILLGLNKIDSVHFDFLLNSFQLRRDSTSTSTLSSDDPDLTKDERLIIKEFLEACPDEDH</sequence>
<dbReference type="Gene3D" id="3.90.190.10">
    <property type="entry name" value="Protein tyrosine phosphatase superfamily"/>
    <property type="match status" value="1"/>
</dbReference>
<feature type="region of interest" description="Disordered" evidence="1">
    <location>
        <begin position="1"/>
        <end position="48"/>
    </location>
</feature>
<dbReference type="EMBL" id="JBGMDY010000005">
    <property type="protein sequence ID" value="KAL2334575.1"/>
    <property type="molecule type" value="Genomic_DNA"/>
</dbReference>
<dbReference type="Proteomes" id="UP001603857">
    <property type="component" value="Unassembled WGS sequence"/>
</dbReference>
<name>A0ABD1MFJ2_9FABA</name>
<dbReference type="AlphaFoldDB" id="A0ABD1MFJ2"/>
<accession>A0ABD1MFJ2</accession>
<comment type="caution">
    <text evidence="2">The sequence shown here is derived from an EMBL/GenBank/DDBJ whole genome shotgun (WGS) entry which is preliminary data.</text>
</comment>
<feature type="compositionally biased region" description="Basic and acidic residues" evidence="1">
    <location>
        <begin position="1"/>
        <end position="12"/>
    </location>
</feature>
<reference evidence="2 3" key="1">
    <citation type="submission" date="2024-08" db="EMBL/GenBank/DDBJ databases">
        <title>Insights into the chromosomal genome structure of Flemingia macrophylla.</title>
        <authorList>
            <person name="Ding Y."/>
            <person name="Zhao Y."/>
            <person name="Bi W."/>
            <person name="Wu M."/>
            <person name="Zhao G."/>
            <person name="Gong Y."/>
            <person name="Li W."/>
            <person name="Zhang P."/>
        </authorList>
    </citation>
    <scope>NUCLEOTIDE SEQUENCE [LARGE SCALE GENOMIC DNA]</scope>
    <source>
        <strain evidence="2">DYQJB</strain>
        <tissue evidence="2">Leaf</tissue>
    </source>
</reference>
<evidence type="ECO:0000313" key="3">
    <source>
        <dbReference type="Proteomes" id="UP001603857"/>
    </source>
</evidence>
<gene>
    <name evidence="2" type="ORF">Fmac_015788</name>
</gene>
<organism evidence="2 3">
    <name type="scientific">Flemingia macrophylla</name>
    <dbReference type="NCBI Taxonomy" id="520843"/>
    <lineage>
        <taxon>Eukaryota</taxon>
        <taxon>Viridiplantae</taxon>
        <taxon>Streptophyta</taxon>
        <taxon>Embryophyta</taxon>
        <taxon>Tracheophyta</taxon>
        <taxon>Spermatophyta</taxon>
        <taxon>Magnoliopsida</taxon>
        <taxon>eudicotyledons</taxon>
        <taxon>Gunneridae</taxon>
        <taxon>Pentapetalae</taxon>
        <taxon>rosids</taxon>
        <taxon>fabids</taxon>
        <taxon>Fabales</taxon>
        <taxon>Fabaceae</taxon>
        <taxon>Papilionoideae</taxon>
        <taxon>50 kb inversion clade</taxon>
        <taxon>NPAAA clade</taxon>
        <taxon>indigoferoid/millettioid clade</taxon>
        <taxon>Phaseoleae</taxon>
        <taxon>Flemingia</taxon>
    </lineage>
</organism>
<dbReference type="InterPro" id="IPR029021">
    <property type="entry name" value="Prot-tyrosine_phosphatase-like"/>
</dbReference>
<protein>
    <submittedName>
        <fullName evidence="2">Uncharacterized protein</fullName>
    </submittedName>
</protein>